<reference evidence="1 2" key="1">
    <citation type="submission" date="2018-06" db="EMBL/GenBank/DDBJ databases">
        <authorList>
            <consortium name="Pathogen Informatics"/>
            <person name="Doyle S."/>
        </authorList>
    </citation>
    <scope>NUCLEOTIDE SEQUENCE [LARGE SCALE GENOMIC DNA]</scope>
    <source>
        <strain evidence="1 2">NCTC8129</strain>
    </source>
</reference>
<accession>A0A377KNS1</accession>
<sequence>MAKTWSWGEVAGNKRAKGTSEKFFVRGDLDYEKGGLQRFAI</sequence>
<dbReference type="EMBL" id="UGIF01000002">
    <property type="protein sequence ID" value="STP30031.1"/>
    <property type="molecule type" value="Genomic_DNA"/>
</dbReference>
<dbReference type="Proteomes" id="UP000254070">
    <property type="component" value="Unassembled WGS sequence"/>
</dbReference>
<evidence type="ECO:0000313" key="1">
    <source>
        <dbReference type="EMBL" id="STP30031.1"/>
    </source>
</evidence>
<dbReference type="RefSeq" id="WP_258863861.1">
    <property type="nucleotide sequence ID" value="NZ_UGIF01000002.1"/>
</dbReference>
<evidence type="ECO:0000313" key="2">
    <source>
        <dbReference type="Proteomes" id="UP000254070"/>
    </source>
</evidence>
<proteinExistence type="predicted"/>
<dbReference type="AlphaFoldDB" id="A0A377KNS1"/>
<name>A0A377KNS1_9ENTE</name>
<gene>
    <name evidence="1" type="ORF">NCTC8129_02266</name>
</gene>
<protein>
    <submittedName>
        <fullName evidence="1">Uncharacterized protein</fullName>
    </submittedName>
</protein>
<organism evidence="1 2">
    <name type="scientific">Enterococcus durans</name>
    <dbReference type="NCBI Taxonomy" id="53345"/>
    <lineage>
        <taxon>Bacteria</taxon>
        <taxon>Bacillati</taxon>
        <taxon>Bacillota</taxon>
        <taxon>Bacilli</taxon>
        <taxon>Lactobacillales</taxon>
        <taxon>Enterococcaceae</taxon>
        <taxon>Enterococcus</taxon>
    </lineage>
</organism>